<accession>A0A099KFV3</accession>
<dbReference type="InterPro" id="IPR036890">
    <property type="entry name" value="HATPase_C_sf"/>
</dbReference>
<evidence type="ECO:0000313" key="2">
    <source>
        <dbReference type="EMBL" id="KGJ89150.1"/>
    </source>
</evidence>
<dbReference type="RefSeq" id="WP_033084045.1">
    <property type="nucleotide sequence ID" value="NZ_JQEC01000057.1"/>
</dbReference>
<comment type="caution">
    <text evidence="2">The sequence shown here is derived from an EMBL/GenBank/DDBJ whole genome shotgun (WGS) entry which is preliminary data.</text>
</comment>
<evidence type="ECO:0000259" key="1">
    <source>
        <dbReference type="Pfam" id="PF02518"/>
    </source>
</evidence>
<protein>
    <submittedName>
        <fullName evidence="2">ATP-binding region ATPase domain protein</fullName>
    </submittedName>
</protein>
<name>A0A099KFV3_COLPS</name>
<dbReference type="EMBL" id="JQEC01000057">
    <property type="protein sequence ID" value="KGJ89150.1"/>
    <property type="molecule type" value="Genomic_DNA"/>
</dbReference>
<gene>
    <name evidence="2" type="ORF">GAB14E_4146</name>
</gene>
<dbReference type="InterPro" id="IPR003594">
    <property type="entry name" value="HATPase_dom"/>
</dbReference>
<sequence>MSENKNVLFLNHDVNNHLGIAMGSFEILLLNNPELQQNVYAERVTKGLLRARDLSHELAQTYQDSDESAQTDKNFLLISVQEHFLKNSKPAYDKLMEIYNIKINLQVTMIDEPKKAYLNPVELVRLRENIVSNAIAAGATILDVHIEMKETYLVGTFTDNGKGMSQEELDKTILFQHGDGKVHGIGTRTIVEGASKYGYSISYSSIEGKSTTIRTLVPYYEE</sequence>
<dbReference type="Pfam" id="PF02518">
    <property type="entry name" value="HATPase_c"/>
    <property type="match status" value="1"/>
</dbReference>
<dbReference type="AlphaFoldDB" id="A0A099KFV3"/>
<reference evidence="2 3" key="1">
    <citation type="submission" date="2014-08" db="EMBL/GenBank/DDBJ databases">
        <title>Genomic and Phenotypic Diversity of Colwellia psychrerythraea strains from Disparate Marine Basins.</title>
        <authorList>
            <person name="Techtmann S.M."/>
            <person name="Stelling S.C."/>
            <person name="Utturkar S.M."/>
            <person name="Alshibli N."/>
            <person name="Harris A."/>
            <person name="Brown S.D."/>
            <person name="Hazen T.C."/>
        </authorList>
    </citation>
    <scope>NUCLEOTIDE SEQUENCE [LARGE SCALE GENOMIC DNA]</scope>
    <source>
        <strain evidence="2 3">GAB14E</strain>
    </source>
</reference>
<keyword evidence="2" id="KW-0547">Nucleotide-binding</keyword>
<dbReference type="Proteomes" id="UP000029868">
    <property type="component" value="Unassembled WGS sequence"/>
</dbReference>
<dbReference type="Gene3D" id="3.30.565.10">
    <property type="entry name" value="Histidine kinase-like ATPase, C-terminal domain"/>
    <property type="match status" value="1"/>
</dbReference>
<dbReference type="OrthoDB" id="9813438at2"/>
<feature type="domain" description="Histidine kinase/HSP90-like ATPase" evidence="1">
    <location>
        <begin position="120"/>
        <end position="219"/>
    </location>
</feature>
<proteinExistence type="predicted"/>
<organism evidence="2 3">
    <name type="scientific">Colwellia psychrerythraea</name>
    <name type="common">Vibrio psychroerythus</name>
    <dbReference type="NCBI Taxonomy" id="28229"/>
    <lineage>
        <taxon>Bacteria</taxon>
        <taxon>Pseudomonadati</taxon>
        <taxon>Pseudomonadota</taxon>
        <taxon>Gammaproteobacteria</taxon>
        <taxon>Alteromonadales</taxon>
        <taxon>Colwelliaceae</taxon>
        <taxon>Colwellia</taxon>
    </lineage>
</organism>
<dbReference type="SUPFAM" id="SSF55874">
    <property type="entry name" value="ATPase domain of HSP90 chaperone/DNA topoisomerase II/histidine kinase"/>
    <property type="match status" value="1"/>
</dbReference>
<dbReference type="PATRIC" id="fig|28229.3.peg.4122"/>
<evidence type="ECO:0000313" key="3">
    <source>
        <dbReference type="Proteomes" id="UP000029868"/>
    </source>
</evidence>
<dbReference type="GO" id="GO:0005524">
    <property type="term" value="F:ATP binding"/>
    <property type="evidence" value="ECO:0007669"/>
    <property type="project" value="UniProtKB-KW"/>
</dbReference>
<keyword evidence="2" id="KW-0067">ATP-binding</keyword>